<reference evidence="2" key="1">
    <citation type="submission" date="2019-02" db="EMBL/GenBank/DDBJ databases">
        <authorList>
            <consortium name="Pathogen Informatics"/>
        </authorList>
    </citation>
    <scope>NUCLEOTIDE SEQUENCE</scope>
    <source>
        <strain evidence="2">3012STDY6733949</strain>
    </source>
</reference>
<evidence type="ECO:0000259" key="1">
    <source>
        <dbReference type="Pfam" id="PF01966"/>
    </source>
</evidence>
<feature type="domain" description="HD" evidence="1">
    <location>
        <begin position="30"/>
        <end position="102"/>
    </location>
</feature>
<name>A0A449GND9_NOCFR</name>
<dbReference type="Pfam" id="PF01966">
    <property type="entry name" value="HD"/>
    <property type="match status" value="1"/>
</dbReference>
<evidence type="ECO:0000313" key="2">
    <source>
        <dbReference type="EMBL" id="VFA87228.1"/>
    </source>
</evidence>
<dbReference type="SUPFAM" id="SSF109604">
    <property type="entry name" value="HD-domain/PDEase-like"/>
    <property type="match status" value="1"/>
</dbReference>
<gene>
    <name evidence="2" type="ORF">NCTC1935_05106</name>
</gene>
<organism evidence="2">
    <name type="scientific">Nocardia farcinica</name>
    <dbReference type="NCBI Taxonomy" id="37329"/>
    <lineage>
        <taxon>Bacteria</taxon>
        <taxon>Bacillati</taxon>
        <taxon>Actinomycetota</taxon>
        <taxon>Actinomycetes</taxon>
        <taxon>Mycobacteriales</taxon>
        <taxon>Nocardiaceae</taxon>
        <taxon>Nocardia</taxon>
    </lineage>
</organism>
<protein>
    <submittedName>
        <fullName evidence="2">Uncharacterized domain HDIG</fullName>
    </submittedName>
</protein>
<dbReference type="EMBL" id="CAACYE010000005">
    <property type="protein sequence ID" value="VFA87228.1"/>
    <property type="molecule type" value="Genomic_DNA"/>
</dbReference>
<dbReference type="InterPro" id="IPR006674">
    <property type="entry name" value="HD_domain"/>
</dbReference>
<dbReference type="AlphaFoldDB" id="A0A449GND9"/>
<accession>A0A449GND9</accession>
<proteinExistence type="predicted"/>
<sequence>MATITAARSILRVDDVSAALLAPLSTARRAHSIAVGERMAGVAHRLAPELRADAETAAYLHDVGYGYPDTGFHPIDGARLLRSMGYSAVVCHLVAFHTAAVVEADVRGLDRRIFGPFALEDVPGLAVAEDFLWWADLCTGPHGEACTVDERISEILRRYEPGSIVHTAICRAEGRLRAAAQRASESM</sequence>
<dbReference type="Gene3D" id="1.10.3210.10">
    <property type="entry name" value="Hypothetical protein af1432"/>
    <property type="match status" value="1"/>
</dbReference>